<name>F2Z7L0_HAELO</name>
<keyword evidence="6" id="KW-0378">Hydrolase</keyword>
<dbReference type="InterPro" id="IPR019799">
    <property type="entry name" value="Glyco_hydro_22_CS"/>
</dbReference>
<evidence type="ECO:0000256" key="8">
    <source>
        <dbReference type="SAM" id="SignalP"/>
    </source>
</evidence>
<protein>
    <recommendedName>
        <fullName evidence="3">lysozyme</fullName>
        <ecNumber evidence="3">3.2.1.17</ecNumber>
    </recommendedName>
</protein>
<dbReference type="FunFam" id="1.10.530.10:FF:000001">
    <property type="entry name" value="Lysozyme C"/>
    <property type="match status" value="1"/>
</dbReference>
<evidence type="ECO:0000256" key="3">
    <source>
        <dbReference type="ARBA" id="ARBA00012732"/>
    </source>
</evidence>
<keyword evidence="4" id="KW-0929">Antimicrobial</keyword>
<evidence type="ECO:0000256" key="7">
    <source>
        <dbReference type="RuleBase" id="RU004440"/>
    </source>
</evidence>
<reference evidence="10" key="1">
    <citation type="journal article" date="2010" name="Ticks Tick Borne Dis.">
        <title>The identification and characterization of lysozyme from the hard tick Haemaphysalis longicornis.</title>
        <authorList>
            <person name="Tanaka T."/>
            <person name="Kawano S."/>
            <person name="Nakao S."/>
            <person name="Umemiya-Shirafuji R."/>
            <person name="Rahman M."/>
            <person name="Boldbaatar D."/>
            <person name="Battur B."/>
            <person name="Liao M."/>
            <person name="Fujisaki K."/>
        </authorList>
    </citation>
    <scope>NUCLEOTIDE SEQUENCE</scope>
</reference>
<keyword evidence="4" id="KW-0081">Bacteriolytic enzyme</keyword>
<dbReference type="GO" id="GO:0003796">
    <property type="term" value="F:lysozyme activity"/>
    <property type="evidence" value="ECO:0000314"/>
    <property type="project" value="CACAO"/>
</dbReference>
<dbReference type="SUPFAM" id="SSF53955">
    <property type="entry name" value="Lysozyme-like"/>
    <property type="match status" value="1"/>
</dbReference>
<dbReference type="SMART" id="SM00263">
    <property type="entry name" value="LYZ1"/>
    <property type="match status" value="1"/>
</dbReference>
<dbReference type="GO" id="GO:0031640">
    <property type="term" value="P:killing of cells of another organism"/>
    <property type="evidence" value="ECO:0007669"/>
    <property type="project" value="UniProtKB-KW"/>
</dbReference>
<dbReference type="PROSITE" id="PS00128">
    <property type="entry name" value="GLYCOSYL_HYDROL_F22_1"/>
    <property type="match status" value="1"/>
</dbReference>
<sequence length="140" mass="15710">MKRRLAVVILFALLSASSAKKFGRCELASILTRNGIPKNKIADWICLATAESSLNSRAINRNKNGSKDYGIFQINNGYWCSPGRHNICRVACSALQSDNIAPSIKCAKKIYQRHGFDAWYGWKNKCRGKNLSSYVKGCRY</sequence>
<dbReference type="AlphaFoldDB" id="F2Z7L0"/>
<evidence type="ECO:0000313" key="10">
    <source>
        <dbReference type="EMBL" id="BAK20441.1"/>
    </source>
</evidence>
<dbReference type="PANTHER" id="PTHR11407:SF63">
    <property type="entry name" value="LYSOZYME C"/>
    <property type="match status" value="1"/>
</dbReference>
<evidence type="ECO:0000256" key="5">
    <source>
        <dbReference type="ARBA" id="ARBA00023157"/>
    </source>
</evidence>
<keyword evidence="5" id="KW-1015">Disulfide bond</keyword>
<evidence type="ECO:0000259" key="9">
    <source>
        <dbReference type="PROSITE" id="PS00128"/>
    </source>
</evidence>
<dbReference type="PRINTS" id="PR00137">
    <property type="entry name" value="LYSOZYME"/>
</dbReference>
<gene>
    <name evidence="10" type="primary">lys</name>
</gene>
<dbReference type="PRINTS" id="PR00135">
    <property type="entry name" value="LYZLACT"/>
</dbReference>
<organism evidence="10">
    <name type="scientific">Haemaphysalis longicornis</name>
    <name type="common">Bush tick</name>
    <dbReference type="NCBI Taxonomy" id="44386"/>
    <lineage>
        <taxon>Eukaryota</taxon>
        <taxon>Metazoa</taxon>
        <taxon>Ecdysozoa</taxon>
        <taxon>Arthropoda</taxon>
        <taxon>Chelicerata</taxon>
        <taxon>Arachnida</taxon>
        <taxon>Acari</taxon>
        <taxon>Parasitiformes</taxon>
        <taxon>Ixodida</taxon>
        <taxon>Ixodoidea</taxon>
        <taxon>Ixodidae</taxon>
        <taxon>Haemaphysalinae</taxon>
        <taxon>Haemaphysalis</taxon>
    </lineage>
</organism>
<dbReference type="PROSITE" id="PS51348">
    <property type="entry name" value="GLYCOSYL_HYDROL_F22_2"/>
    <property type="match status" value="1"/>
</dbReference>
<dbReference type="EC" id="3.2.1.17" evidence="3"/>
<dbReference type="Gene3D" id="1.10.530.10">
    <property type="match status" value="1"/>
</dbReference>
<keyword evidence="6" id="KW-0326">Glycosidase</keyword>
<dbReference type="EMBL" id="AB558270">
    <property type="protein sequence ID" value="BAK20441.1"/>
    <property type="molecule type" value="mRNA"/>
</dbReference>
<dbReference type="GO" id="GO:0042742">
    <property type="term" value="P:defense response to bacterium"/>
    <property type="evidence" value="ECO:0007669"/>
    <property type="project" value="UniProtKB-KW"/>
</dbReference>
<dbReference type="Pfam" id="PF00062">
    <property type="entry name" value="Lys"/>
    <property type="match status" value="1"/>
</dbReference>
<keyword evidence="8" id="KW-0732">Signal</keyword>
<evidence type="ECO:0000256" key="1">
    <source>
        <dbReference type="ARBA" id="ARBA00000632"/>
    </source>
</evidence>
<dbReference type="InterPro" id="IPR000974">
    <property type="entry name" value="Glyco_hydro_22_lys"/>
</dbReference>
<accession>F2Z7L0</accession>
<evidence type="ECO:0000256" key="6">
    <source>
        <dbReference type="ARBA" id="ARBA00023295"/>
    </source>
</evidence>
<comment type="similarity">
    <text evidence="2 7">Belongs to the glycosyl hydrolase 22 family.</text>
</comment>
<feature type="signal peptide" evidence="8">
    <location>
        <begin position="1"/>
        <end position="19"/>
    </location>
</feature>
<feature type="chain" id="PRO_5003291074" description="lysozyme" evidence="8">
    <location>
        <begin position="20"/>
        <end position="140"/>
    </location>
</feature>
<dbReference type="InterPro" id="IPR001916">
    <property type="entry name" value="Glyco_hydro_22"/>
</dbReference>
<feature type="domain" description="Glycosyl hydrolases family 22 (GH22)" evidence="9">
    <location>
        <begin position="88"/>
        <end position="106"/>
    </location>
</feature>
<dbReference type="CDD" id="cd16899">
    <property type="entry name" value="LYZ_C_invert"/>
    <property type="match status" value="1"/>
</dbReference>
<evidence type="ECO:0000256" key="4">
    <source>
        <dbReference type="ARBA" id="ARBA00022638"/>
    </source>
</evidence>
<comment type="catalytic activity">
    <reaction evidence="1">
        <text>Hydrolysis of (1-&gt;4)-beta-linkages between N-acetylmuramic acid and N-acetyl-D-glucosamine residues in a peptidoglycan and between N-acetyl-D-glucosamine residues in chitodextrins.</text>
        <dbReference type="EC" id="3.2.1.17"/>
    </reaction>
</comment>
<proteinExistence type="evidence at transcript level"/>
<evidence type="ECO:0000256" key="2">
    <source>
        <dbReference type="ARBA" id="ARBA00010859"/>
    </source>
</evidence>
<dbReference type="PANTHER" id="PTHR11407">
    <property type="entry name" value="LYSOZYME C"/>
    <property type="match status" value="1"/>
</dbReference>
<dbReference type="InterPro" id="IPR023346">
    <property type="entry name" value="Lysozyme-like_dom_sf"/>
</dbReference>